<protein>
    <submittedName>
        <fullName evidence="2">Uncharacterized protein</fullName>
    </submittedName>
</protein>
<dbReference type="Proteomes" id="UP000887159">
    <property type="component" value="Unassembled WGS sequence"/>
</dbReference>
<feature type="region of interest" description="Disordered" evidence="1">
    <location>
        <begin position="44"/>
        <end position="64"/>
    </location>
</feature>
<evidence type="ECO:0000256" key="1">
    <source>
        <dbReference type="SAM" id="MobiDB-lite"/>
    </source>
</evidence>
<dbReference type="AlphaFoldDB" id="A0A8X6VBD7"/>
<organism evidence="2 3">
    <name type="scientific">Trichonephila clavipes</name>
    <name type="common">Golden silk orbweaver</name>
    <name type="synonym">Nephila clavipes</name>
    <dbReference type="NCBI Taxonomy" id="2585209"/>
    <lineage>
        <taxon>Eukaryota</taxon>
        <taxon>Metazoa</taxon>
        <taxon>Ecdysozoa</taxon>
        <taxon>Arthropoda</taxon>
        <taxon>Chelicerata</taxon>
        <taxon>Arachnida</taxon>
        <taxon>Araneae</taxon>
        <taxon>Araneomorphae</taxon>
        <taxon>Entelegynae</taxon>
        <taxon>Araneoidea</taxon>
        <taxon>Nephilidae</taxon>
        <taxon>Trichonephila</taxon>
    </lineage>
</organism>
<accession>A0A8X6VBD7</accession>
<reference evidence="2" key="1">
    <citation type="submission" date="2020-08" db="EMBL/GenBank/DDBJ databases">
        <title>Multicomponent nature underlies the extraordinary mechanical properties of spider dragline silk.</title>
        <authorList>
            <person name="Kono N."/>
            <person name="Nakamura H."/>
            <person name="Mori M."/>
            <person name="Yoshida Y."/>
            <person name="Ohtoshi R."/>
            <person name="Malay A.D."/>
            <person name="Moran D.A.P."/>
            <person name="Tomita M."/>
            <person name="Numata K."/>
            <person name="Arakawa K."/>
        </authorList>
    </citation>
    <scope>NUCLEOTIDE SEQUENCE</scope>
</reference>
<keyword evidence="3" id="KW-1185">Reference proteome</keyword>
<sequence length="85" mass="9534">MVFEVLEYQGSAMTLEAIIWNGTSNTCLRISLLHDKFETDRTIMGVRKGRSGRPRTSTSEASSVALLDSFRQRHHNLHMKKAGVG</sequence>
<gene>
    <name evidence="2" type="ORF">TNCV_2681371</name>
</gene>
<evidence type="ECO:0000313" key="2">
    <source>
        <dbReference type="EMBL" id="GFY06349.1"/>
    </source>
</evidence>
<name>A0A8X6VBD7_TRICX</name>
<comment type="caution">
    <text evidence="2">The sequence shown here is derived from an EMBL/GenBank/DDBJ whole genome shotgun (WGS) entry which is preliminary data.</text>
</comment>
<evidence type="ECO:0000313" key="3">
    <source>
        <dbReference type="Proteomes" id="UP000887159"/>
    </source>
</evidence>
<dbReference type="EMBL" id="BMAU01021258">
    <property type="protein sequence ID" value="GFY06349.1"/>
    <property type="molecule type" value="Genomic_DNA"/>
</dbReference>
<proteinExistence type="predicted"/>